<dbReference type="Proteomes" id="UP001530315">
    <property type="component" value="Unassembled WGS sequence"/>
</dbReference>
<dbReference type="AlphaFoldDB" id="A0ABD3NG76"/>
<name>A0ABD3NG76_9STRA</name>
<dbReference type="PANTHER" id="PTHR43317:SF1">
    <property type="entry name" value="THERMOSPERMINE SYNTHASE ACAULIS5"/>
    <property type="match status" value="1"/>
</dbReference>
<feature type="chain" id="PRO_5044771040" description="ShKT domain-containing protein" evidence="3">
    <location>
        <begin position="22"/>
        <end position="1018"/>
    </location>
</feature>
<comment type="caution">
    <text evidence="5">The sequence shown here is derived from an EMBL/GenBank/DDBJ whole genome shotgun (WGS) entry which is preliminary data.</text>
</comment>
<feature type="compositionally biased region" description="Acidic residues" evidence="2">
    <location>
        <begin position="69"/>
        <end position="89"/>
    </location>
</feature>
<dbReference type="PROSITE" id="PS51670">
    <property type="entry name" value="SHKT"/>
    <property type="match status" value="1"/>
</dbReference>
<reference evidence="5 6" key="1">
    <citation type="submission" date="2024-10" db="EMBL/GenBank/DDBJ databases">
        <title>Updated reference genomes for cyclostephanoid diatoms.</title>
        <authorList>
            <person name="Roberts W.R."/>
            <person name="Alverson A.J."/>
        </authorList>
    </citation>
    <scope>NUCLEOTIDE SEQUENCE [LARGE SCALE GENOMIC DNA]</scope>
    <source>
        <strain evidence="5 6">AJA276-08</strain>
    </source>
</reference>
<dbReference type="EMBL" id="JALLAZ020001436">
    <property type="protein sequence ID" value="KAL3775023.1"/>
    <property type="molecule type" value="Genomic_DNA"/>
</dbReference>
<sequence>MAGRSLLGIAMLCATATGVSAALAPSATALMLFGGAGSAGIIASANNVLDALDRPQAAEKINIHGWDYDSSDDSSDDDDDDDDDDEDSEERSCLKRNRDGSCQVTSNVQHFRNDFGQIEIKWSSCNDPYEDGNHEDFEEVAIESSLYQKIIFEENLKAGDKCLRLDNTLQQCSSYRPHYHEPFVHLSASYLNAGMMSGVKRVVFVGGGDSMLLHEVLKYDGLELVLGLELDQMVTRNSFEHFKTQPHFDDPRVQWWFGDGAKSLTLLPRSYFGTFDLVLLDLSETVMSMTVTKGLDVFGAMKLLLGPKGILVKNDFGYFEKLAKVFDTCLQLLMQDVTYICDYELVLCASDSVNLLSPTFDHLGEGRVKTLVYRPQDNIDNHWGPVTDYSKYWGEPRKCAEERADDGINEESVAYAGVLMIVEAENVSVSVGDAEEVAGMLETPLRGLGYSVLSTISQPSSEGGGVMLAISMKEGYVLLESWPDAKYCKLDIHLWGGFERQDEIRSEVLKTLGTAPGDWQSYRIVTGGMRGAHTRSTDLKTVGPDLARIGQCEPVEEGSAKAITHNSSYDDEAALGPVIDAGLNVIIDTMIGKSGINPVVFCGVKGTACRAKTNLEKQGFSNLITLWSCSPEEEKEMDSSAYNRGMALQKWREAIAVVDAKEFSLCGKKADVALKEISKKVQGINLVVVDALAPSQFVIGSHEYWLKFWKSIKKPSLLLVPILDKTDQVRTFLLKSRYNHADITPDYYSEIYVGDGTKTMSFGMIHAGTSNSLLNLMRAQAKLDEDDTVKFTDIRKVTIRGATREQNKYNPVTFSWNEYDQRPGLEQFYGQRPVGLQSVYQFGSAPDSKTALSSSDIKMAFTGMVQKLDSTWTKTGTKEAFHEIGEGALFVSLTPKGQVAVTWDGAANIVVNIFTYDETANHYKLFLAPFLEGLSPIMKFKLMLKDEMPRGYGKVINKSKRVNHDESPDCYDHYKLCPTLSEKGNCEGDKGAKEWMKLNCMFSCNHCDRNNSFAKTEL</sequence>
<dbReference type="GO" id="GO:0006596">
    <property type="term" value="P:polyamine biosynthetic process"/>
    <property type="evidence" value="ECO:0007669"/>
    <property type="project" value="UniProtKB-KW"/>
</dbReference>
<keyword evidence="3" id="KW-0732">Signal</keyword>
<dbReference type="Gene3D" id="3.40.50.150">
    <property type="entry name" value="Vaccinia Virus protein VP39"/>
    <property type="match status" value="1"/>
</dbReference>
<keyword evidence="1" id="KW-0620">Polyamine biosynthesis</keyword>
<dbReference type="PANTHER" id="PTHR43317">
    <property type="entry name" value="THERMOSPERMINE SYNTHASE ACAULIS5"/>
    <property type="match status" value="1"/>
</dbReference>
<evidence type="ECO:0000313" key="5">
    <source>
        <dbReference type="EMBL" id="KAL3775023.1"/>
    </source>
</evidence>
<feature type="signal peptide" evidence="3">
    <location>
        <begin position="1"/>
        <end position="21"/>
    </location>
</feature>
<dbReference type="InterPro" id="IPR029063">
    <property type="entry name" value="SAM-dependent_MTases_sf"/>
</dbReference>
<gene>
    <name evidence="5" type="ORF">ACHAW5_007289</name>
</gene>
<feature type="region of interest" description="Disordered" evidence="2">
    <location>
        <begin position="63"/>
        <end position="94"/>
    </location>
</feature>
<protein>
    <recommendedName>
        <fullName evidence="4">ShKT domain-containing protein</fullName>
    </recommendedName>
</protein>
<feature type="domain" description="ShKT" evidence="4">
    <location>
        <begin position="970"/>
        <end position="1007"/>
    </location>
</feature>
<evidence type="ECO:0000259" key="4">
    <source>
        <dbReference type="PROSITE" id="PS51670"/>
    </source>
</evidence>
<dbReference type="InterPro" id="IPR003582">
    <property type="entry name" value="ShKT_dom"/>
</dbReference>
<accession>A0ABD3NG76</accession>
<dbReference type="SUPFAM" id="SSF53335">
    <property type="entry name" value="S-adenosyl-L-methionine-dependent methyltransferases"/>
    <property type="match status" value="1"/>
</dbReference>
<proteinExistence type="predicted"/>
<dbReference type="Pfam" id="PF01564">
    <property type="entry name" value="Spermine_synth"/>
    <property type="match status" value="1"/>
</dbReference>
<evidence type="ECO:0000256" key="1">
    <source>
        <dbReference type="ARBA" id="ARBA00023115"/>
    </source>
</evidence>
<organism evidence="5 6">
    <name type="scientific">Stephanodiscus triporus</name>
    <dbReference type="NCBI Taxonomy" id="2934178"/>
    <lineage>
        <taxon>Eukaryota</taxon>
        <taxon>Sar</taxon>
        <taxon>Stramenopiles</taxon>
        <taxon>Ochrophyta</taxon>
        <taxon>Bacillariophyta</taxon>
        <taxon>Coscinodiscophyceae</taxon>
        <taxon>Thalassiosirophycidae</taxon>
        <taxon>Stephanodiscales</taxon>
        <taxon>Stephanodiscaceae</taxon>
        <taxon>Stephanodiscus</taxon>
    </lineage>
</organism>
<evidence type="ECO:0000313" key="6">
    <source>
        <dbReference type="Proteomes" id="UP001530315"/>
    </source>
</evidence>
<keyword evidence="6" id="KW-1185">Reference proteome</keyword>
<evidence type="ECO:0000256" key="2">
    <source>
        <dbReference type="SAM" id="MobiDB-lite"/>
    </source>
</evidence>
<evidence type="ECO:0000256" key="3">
    <source>
        <dbReference type="SAM" id="SignalP"/>
    </source>
</evidence>